<reference evidence="1 2" key="1">
    <citation type="submission" date="2020-09" db="EMBL/GenBank/DDBJ databases">
        <authorList>
            <person name="Courtine D."/>
        </authorList>
    </citation>
    <scope>NUCLEOTIDE SEQUENCE [LARGE SCALE GENOMIC DNA]</scope>
    <source>
        <strain evidence="1 2">IRI35c</strain>
    </source>
</reference>
<name>A0A7G2D8B4_9EURY</name>
<organism evidence="1 2">
    <name type="scientific">Thermococcus camini</name>
    <dbReference type="NCBI Taxonomy" id="2016373"/>
    <lineage>
        <taxon>Archaea</taxon>
        <taxon>Methanobacteriati</taxon>
        <taxon>Methanobacteriota</taxon>
        <taxon>Thermococci</taxon>
        <taxon>Thermococcales</taxon>
        <taxon>Thermococcaceae</taxon>
        <taxon>Thermococcus</taxon>
    </lineage>
</organism>
<dbReference type="GeneID" id="58918713"/>
<keyword evidence="2" id="KW-1185">Reference proteome</keyword>
<protein>
    <submittedName>
        <fullName evidence="1">Uncharacterized protein</fullName>
    </submittedName>
</protein>
<dbReference type="Proteomes" id="UP000516304">
    <property type="component" value="Chromosome TIRI35C"/>
</dbReference>
<accession>A0A7G2D8B4</accession>
<gene>
    <name evidence="1" type="ORF">TIRI35C_0972</name>
</gene>
<dbReference type="KEGG" id="tcq:TIRI35C_0972"/>
<dbReference type="AlphaFoldDB" id="A0A7G2D8B4"/>
<evidence type="ECO:0000313" key="1">
    <source>
        <dbReference type="EMBL" id="CAD5244126.1"/>
    </source>
</evidence>
<evidence type="ECO:0000313" key="2">
    <source>
        <dbReference type="Proteomes" id="UP000516304"/>
    </source>
</evidence>
<dbReference type="EMBL" id="LR881183">
    <property type="protein sequence ID" value="CAD5244126.1"/>
    <property type="molecule type" value="Genomic_DNA"/>
</dbReference>
<sequence length="71" mass="8291">MEDVEKIIARHKTDDPLWLEIQLALLLGKIVKEEALRRAKGIMKTSKSWQKLEAEMYDGPFLDWKNSFEGT</sequence>
<proteinExistence type="predicted"/>
<dbReference type="RefSeq" id="WP_188201960.1">
    <property type="nucleotide sequence ID" value="NZ_LR881183.1"/>
</dbReference>